<feature type="domain" description="PurM-like C-terminal" evidence="3">
    <location>
        <begin position="177"/>
        <end position="322"/>
    </location>
</feature>
<name>A0A8E6EYK2_9BACT</name>
<dbReference type="SUPFAM" id="SSF56042">
    <property type="entry name" value="PurM C-terminal domain-like"/>
    <property type="match status" value="1"/>
</dbReference>
<dbReference type="InterPro" id="IPR036921">
    <property type="entry name" value="PurM-like_N_sf"/>
</dbReference>
<proteinExistence type="inferred from homology"/>
<sequence length="351" mass="37074">MPGLNSEGWTCPLPLRDYPRIVLGHGGGGKLTSELIENLFLPAFDNAALTSLGDATVLPNIGGRLAVTTDSYVVRPLFFPGGCIGDLAVHGTVNDLAMAGARPLYLTAAFILEEGLLLSTLGQIVRAMARSAREAGVKIICGDTKVVERGHGDGCFITTTGVGVVPEEIVFGPDQVKEGDLVVVSGTLGNHGVAILSVREGLDFGTTIESDTAPLYSLVVQMLASGASLRMMRDPTRGGLAATLNEIVGRMEFGIEIEESKVPLDSQVQAACELLGLDPFQVANEGKLVAVVAEEKSEELLQFMRQHPLGQKAAVIGRVTREYPGLVVAKTSLGGRRVISMPMGEQLPRIC</sequence>
<dbReference type="KEGG" id="tsph:KIH39_00635"/>
<dbReference type="Gene3D" id="3.90.650.10">
    <property type="entry name" value="PurM-like C-terminal domain"/>
    <property type="match status" value="1"/>
</dbReference>
<dbReference type="PANTHER" id="PTHR30303">
    <property type="entry name" value="HYDROGENASE ISOENZYMES FORMATION PROTEIN HYPE"/>
    <property type="match status" value="1"/>
</dbReference>
<dbReference type="NCBIfam" id="TIGR02124">
    <property type="entry name" value="hypE"/>
    <property type="match status" value="1"/>
</dbReference>
<dbReference type="InterPro" id="IPR036676">
    <property type="entry name" value="PurM-like_C_sf"/>
</dbReference>
<evidence type="ECO:0000259" key="2">
    <source>
        <dbReference type="Pfam" id="PF00586"/>
    </source>
</evidence>
<dbReference type="Pfam" id="PF02769">
    <property type="entry name" value="AIRS_C"/>
    <property type="match status" value="1"/>
</dbReference>
<comment type="similarity">
    <text evidence="1">Belongs to the HypE family.</text>
</comment>
<dbReference type="SUPFAM" id="SSF55326">
    <property type="entry name" value="PurM N-terminal domain-like"/>
    <property type="match status" value="1"/>
</dbReference>
<dbReference type="Pfam" id="PF00586">
    <property type="entry name" value="AIRS"/>
    <property type="match status" value="1"/>
</dbReference>
<evidence type="ECO:0000256" key="1">
    <source>
        <dbReference type="ARBA" id="ARBA00006243"/>
    </source>
</evidence>
<reference evidence="4" key="1">
    <citation type="submission" date="2021-05" db="EMBL/GenBank/DDBJ databases">
        <title>Complete genome sequence of the cellulolytic planctomycete Telmatocola sphagniphila SP2T and characterization of the first cellulase from planctomycetes.</title>
        <authorList>
            <person name="Rakitin A.L."/>
            <person name="Beletsky A.V."/>
            <person name="Naumoff D.G."/>
            <person name="Kulichevskaya I.S."/>
            <person name="Mardanov A.V."/>
            <person name="Ravin N.V."/>
            <person name="Dedysh S.N."/>
        </authorList>
    </citation>
    <scope>NUCLEOTIDE SEQUENCE</scope>
    <source>
        <strain evidence="4">SP2T</strain>
    </source>
</reference>
<evidence type="ECO:0000313" key="4">
    <source>
        <dbReference type="EMBL" id="QVL32456.1"/>
    </source>
</evidence>
<dbReference type="Proteomes" id="UP000676194">
    <property type="component" value="Chromosome"/>
</dbReference>
<accession>A0A8E6EYK2</accession>
<dbReference type="PIRSF" id="PIRSF005644">
    <property type="entry name" value="Hdrgns_mtr_HypE"/>
    <property type="match status" value="1"/>
</dbReference>
<dbReference type="InterPro" id="IPR016188">
    <property type="entry name" value="PurM-like_N"/>
</dbReference>
<keyword evidence="5" id="KW-1185">Reference proteome</keyword>
<gene>
    <name evidence="4" type="primary">hypE</name>
    <name evidence="4" type="ORF">KIH39_00635</name>
</gene>
<dbReference type="RefSeq" id="WP_213497348.1">
    <property type="nucleotide sequence ID" value="NZ_CP074694.1"/>
</dbReference>
<dbReference type="InterPro" id="IPR011854">
    <property type="entry name" value="HypE"/>
</dbReference>
<evidence type="ECO:0000313" key="5">
    <source>
        <dbReference type="Proteomes" id="UP000676194"/>
    </source>
</evidence>
<dbReference type="EMBL" id="CP074694">
    <property type="protein sequence ID" value="QVL32456.1"/>
    <property type="molecule type" value="Genomic_DNA"/>
</dbReference>
<feature type="domain" description="PurM-like N-terminal" evidence="2">
    <location>
        <begin position="54"/>
        <end position="165"/>
    </location>
</feature>
<evidence type="ECO:0000259" key="3">
    <source>
        <dbReference type="Pfam" id="PF02769"/>
    </source>
</evidence>
<dbReference type="AlphaFoldDB" id="A0A8E6EYK2"/>
<dbReference type="PANTHER" id="PTHR30303:SF0">
    <property type="entry name" value="CARBAMOYL DEHYDRATASE HYPE"/>
    <property type="match status" value="1"/>
</dbReference>
<organism evidence="4 5">
    <name type="scientific">Telmatocola sphagniphila</name>
    <dbReference type="NCBI Taxonomy" id="1123043"/>
    <lineage>
        <taxon>Bacteria</taxon>
        <taxon>Pseudomonadati</taxon>
        <taxon>Planctomycetota</taxon>
        <taxon>Planctomycetia</taxon>
        <taxon>Gemmatales</taxon>
        <taxon>Gemmataceae</taxon>
    </lineage>
</organism>
<dbReference type="InterPro" id="IPR010918">
    <property type="entry name" value="PurM-like_C_dom"/>
</dbReference>
<protein>
    <submittedName>
        <fullName evidence="4">Hydrogenase expression/formation protein HypE</fullName>
    </submittedName>
</protein>
<dbReference type="Gene3D" id="3.30.1330.10">
    <property type="entry name" value="PurM-like, N-terminal domain"/>
    <property type="match status" value="1"/>
</dbReference>
<dbReference type="CDD" id="cd02197">
    <property type="entry name" value="HypE"/>
    <property type="match status" value="1"/>
</dbReference>
<dbReference type="GO" id="GO:0051604">
    <property type="term" value="P:protein maturation"/>
    <property type="evidence" value="ECO:0007669"/>
    <property type="project" value="TreeGrafter"/>
</dbReference>